<sequence length="245" mass="28335">VLICIYFILGFIKIYYNKKNIKKQIIYEQNSKNLQNLMEYSNVMENMLDESRRFRHDYVNILSTINGYIEDKDIYGLETYFREEILCKSLKKNCSKLFNLKNIKISSIKGLLSSKIITALDLNLNVHIEINEIIDSISVDIIDICRVLGILLDNAIESASFTESKNFNIAVIKTNNCIIFIISNSFSEQIHSVSKLYDEGFSTKGKNRGIGLNIAKDTIEDYPNVLLNTEIEDNLFKQELIIYNR</sequence>
<dbReference type="PANTHER" id="PTHR40448">
    <property type="entry name" value="TWO-COMPONENT SENSOR HISTIDINE KINASE"/>
    <property type="match status" value="1"/>
</dbReference>
<evidence type="ECO:0000313" key="2">
    <source>
        <dbReference type="EMBL" id="MBD8047000.1"/>
    </source>
</evidence>
<evidence type="ECO:0000259" key="1">
    <source>
        <dbReference type="Pfam" id="PF14501"/>
    </source>
</evidence>
<name>A0ABR8YS00_9CLOT</name>
<dbReference type="Proteomes" id="UP000627166">
    <property type="component" value="Unassembled WGS sequence"/>
</dbReference>
<dbReference type="RefSeq" id="WP_207727705.1">
    <property type="nucleotide sequence ID" value="NZ_JACSQB010000054.1"/>
</dbReference>
<dbReference type="InterPro" id="IPR036890">
    <property type="entry name" value="HATPase_C_sf"/>
</dbReference>
<proteinExistence type="predicted"/>
<evidence type="ECO:0000313" key="3">
    <source>
        <dbReference type="Proteomes" id="UP000627166"/>
    </source>
</evidence>
<gene>
    <name evidence="2" type="ORF">H9637_08100</name>
</gene>
<dbReference type="EMBL" id="JACSQB010000054">
    <property type="protein sequence ID" value="MBD8047000.1"/>
    <property type="molecule type" value="Genomic_DNA"/>
</dbReference>
<feature type="domain" description="Sensor histidine kinase NatK-like C-terminal" evidence="1">
    <location>
        <begin position="140"/>
        <end position="242"/>
    </location>
</feature>
<protein>
    <submittedName>
        <fullName evidence="2">GHKL domain-containing protein</fullName>
    </submittedName>
</protein>
<dbReference type="Gene3D" id="3.30.565.10">
    <property type="entry name" value="Histidine kinase-like ATPase, C-terminal domain"/>
    <property type="match status" value="1"/>
</dbReference>
<accession>A0ABR8YS00</accession>
<dbReference type="Pfam" id="PF14501">
    <property type="entry name" value="HATPase_c_5"/>
    <property type="match status" value="1"/>
</dbReference>
<dbReference type="SUPFAM" id="SSF55874">
    <property type="entry name" value="ATPase domain of HSP90 chaperone/DNA topoisomerase II/histidine kinase"/>
    <property type="match status" value="1"/>
</dbReference>
<dbReference type="PANTHER" id="PTHR40448:SF1">
    <property type="entry name" value="TWO-COMPONENT SENSOR HISTIDINE KINASE"/>
    <property type="match status" value="1"/>
</dbReference>
<organism evidence="2 3">
    <name type="scientific">Clostridium faecium</name>
    <dbReference type="NCBI Taxonomy" id="2762223"/>
    <lineage>
        <taxon>Bacteria</taxon>
        <taxon>Bacillati</taxon>
        <taxon>Bacillota</taxon>
        <taxon>Clostridia</taxon>
        <taxon>Eubacteriales</taxon>
        <taxon>Clostridiaceae</taxon>
        <taxon>Clostridium</taxon>
    </lineage>
</organism>
<comment type="caution">
    <text evidence="2">The sequence shown here is derived from an EMBL/GenBank/DDBJ whole genome shotgun (WGS) entry which is preliminary data.</text>
</comment>
<feature type="non-terminal residue" evidence="2">
    <location>
        <position position="1"/>
    </location>
</feature>
<dbReference type="InterPro" id="IPR032834">
    <property type="entry name" value="NatK-like_C"/>
</dbReference>
<keyword evidence="3" id="KW-1185">Reference proteome</keyword>
<reference evidence="2 3" key="1">
    <citation type="submission" date="2020-08" db="EMBL/GenBank/DDBJ databases">
        <title>A Genomic Blueprint of the Chicken Gut Microbiome.</title>
        <authorList>
            <person name="Gilroy R."/>
            <person name="Ravi A."/>
            <person name="Getino M."/>
            <person name="Pursley I."/>
            <person name="Horton D.L."/>
            <person name="Alikhan N.-F."/>
            <person name="Baker D."/>
            <person name="Gharbi K."/>
            <person name="Hall N."/>
            <person name="Watson M."/>
            <person name="Adriaenssens E.M."/>
            <person name="Foster-Nyarko E."/>
            <person name="Jarju S."/>
            <person name="Secka A."/>
            <person name="Antonio M."/>
            <person name="Oren A."/>
            <person name="Chaudhuri R."/>
            <person name="La Ragione R.M."/>
            <person name="Hildebrand F."/>
            <person name="Pallen M.J."/>
        </authorList>
    </citation>
    <scope>NUCLEOTIDE SEQUENCE [LARGE SCALE GENOMIC DNA]</scope>
    <source>
        <strain evidence="2 3">N37</strain>
    </source>
</reference>